<protein>
    <submittedName>
        <fullName evidence="2">Ubiquinone biosynthesis O-methyltransferase, mitochondrial</fullName>
        <ecNumber evidence="2">2.1.1.222</ecNumber>
    </submittedName>
</protein>
<dbReference type="Gene3D" id="3.40.50.150">
    <property type="entry name" value="Vaccinia Virus protein VP39"/>
    <property type="match status" value="1"/>
</dbReference>
<dbReference type="PANTHER" id="PTHR43179">
    <property type="entry name" value="RHAMNOSYLTRANSFERASE WBBL"/>
    <property type="match status" value="1"/>
</dbReference>
<comment type="caution">
    <text evidence="2">The sequence shown here is derived from an EMBL/GenBank/DDBJ whole genome shotgun (WGS) entry which is preliminary data.</text>
</comment>
<sequence length="458" mass="51918">MKTSIIILTYNQLHLTKQCLKSIIKNTQQKDLEIIVIDNGSSDGTIDYLKSIPHLEIISNGKNLGFAKGCNQGLDIATGDQILFLNNDTIVTKNWLESMKSLLYSDEKIGMVGPVSNYVSGSQQIHVDYTNIDEVQDFASGYCESNAGKSRRVLRLVGFCLLVKKEVMKKIGKFDESFGYGSFEDDDLCLRALNSGYQLRVALDSFVHHHGHATFIGNQDIDIHHLYSINRKKFIDKWKVDLTYFFHSRPEIIELVPLGAKKILDIGCGAGAVGMELLNRQSCKLYGVELNSFIGSIANQHYERVDTIDVETLDLPYTPNSFDTIILADVLEHLKNPWNIIEELSVYLKPSGSLICSIPNISHAEALFPLIQGDWNYVDAGILDRTHLRFFTPKTVQTLFPQDLFEVQSQTYNYVDVDSKVKLFLNEVSYLAKKFDFSLDHLSEYTQIYQILIHAKKH</sequence>
<dbReference type="SUPFAM" id="SSF53448">
    <property type="entry name" value="Nucleotide-diphospho-sugar transferases"/>
    <property type="match status" value="1"/>
</dbReference>
<keyword evidence="2" id="KW-0808">Transferase</keyword>
<gene>
    <name evidence="2" type="primary">COQ3_3</name>
    <name evidence="2" type="ORF">BACCIP111883_03504</name>
</gene>
<dbReference type="InterPro" id="IPR029044">
    <property type="entry name" value="Nucleotide-diphossugar_trans"/>
</dbReference>
<dbReference type="GO" id="GO:0032259">
    <property type="term" value="P:methylation"/>
    <property type="evidence" value="ECO:0007669"/>
    <property type="project" value="UniProtKB-KW"/>
</dbReference>
<dbReference type="Gene3D" id="3.90.550.10">
    <property type="entry name" value="Spore Coat Polysaccharide Biosynthesis Protein SpsA, Chain A"/>
    <property type="match status" value="1"/>
</dbReference>
<dbReference type="InterPro" id="IPR001173">
    <property type="entry name" value="Glyco_trans_2-like"/>
</dbReference>
<dbReference type="EMBL" id="CAKJTJ010000025">
    <property type="protein sequence ID" value="CAG9622713.1"/>
    <property type="molecule type" value="Genomic_DNA"/>
</dbReference>
<dbReference type="Proteomes" id="UP000789833">
    <property type="component" value="Unassembled WGS sequence"/>
</dbReference>
<dbReference type="CDD" id="cd04186">
    <property type="entry name" value="GT_2_like_c"/>
    <property type="match status" value="1"/>
</dbReference>
<dbReference type="CDD" id="cd02440">
    <property type="entry name" value="AdoMet_MTases"/>
    <property type="match status" value="1"/>
</dbReference>
<dbReference type="Pfam" id="PF13489">
    <property type="entry name" value="Methyltransf_23"/>
    <property type="match status" value="1"/>
</dbReference>
<keyword evidence="2" id="KW-0489">Methyltransferase</keyword>
<evidence type="ECO:0000313" key="2">
    <source>
        <dbReference type="EMBL" id="CAG9622713.1"/>
    </source>
</evidence>
<dbReference type="EC" id="2.1.1.222" evidence="2"/>
<proteinExistence type="predicted"/>
<name>A0ABM8YRT6_9BACI</name>
<accession>A0ABM8YRT6</accession>
<evidence type="ECO:0000259" key="1">
    <source>
        <dbReference type="Pfam" id="PF00535"/>
    </source>
</evidence>
<dbReference type="SUPFAM" id="SSF53335">
    <property type="entry name" value="S-adenosyl-L-methionine-dependent methyltransferases"/>
    <property type="match status" value="1"/>
</dbReference>
<dbReference type="PANTHER" id="PTHR43179:SF7">
    <property type="entry name" value="RHAMNOSYLTRANSFERASE WBBL"/>
    <property type="match status" value="1"/>
</dbReference>
<keyword evidence="2" id="KW-0830">Ubiquinone</keyword>
<dbReference type="InterPro" id="IPR029063">
    <property type="entry name" value="SAM-dependent_MTases_sf"/>
</dbReference>
<dbReference type="Pfam" id="PF00535">
    <property type="entry name" value="Glycos_transf_2"/>
    <property type="match status" value="1"/>
</dbReference>
<keyword evidence="3" id="KW-1185">Reference proteome</keyword>
<organism evidence="2 3">
    <name type="scientific">Sutcliffiella rhizosphaerae</name>
    <dbReference type="NCBI Taxonomy" id="2880967"/>
    <lineage>
        <taxon>Bacteria</taxon>
        <taxon>Bacillati</taxon>
        <taxon>Bacillota</taxon>
        <taxon>Bacilli</taxon>
        <taxon>Bacillales</taxon>
        <taxon>Bacillaceae</taxon>
        <taxon>Sutcliffiella</taxon>
    </lineage>
</organism>
<reference evidence="2 3" key="1">
    <citation type="submission" date="2021-10" db="EMBL/GenBank/DDBJ databases">
        <authorList>
            <person name="Criscuolo A."/>
        </authorList>
    </citation>
    <scope>NUCLEOTIDE SEQUENCE [LARGE SCALE GENOMIC DNA]</scope>
    <source>
        <strain evidence="3">CIP 111883</strain>
    </source>
</reference>
<evidence type="ECO:0000313" key="3">
    <source>
        <dbReference type="Proteomes" id="UP000789833"/>
    </source>
</evidence>
<feature type="domain" description="Glycosyltransferase 2-like" evidence="1">
    <location>
        <begin position="4"/>
        <end position="140"/>
    </location>
</feature>
<dbReference type="GO" id="GO:0102208">
    <property type="term" value="F:2-polyprenyl-6-hydroxyphenol methylase activity"/>
    <property type="evidence" value="ECO:0007669"/>
    <property type="project" value="UniProtKB-EC"/>
</dbReference>